<comment type="caution">
    <text evidence="1">The sequence shown here is derived from an EMBL/GenBank/DDBJ whole genome shotgun (WGS) entry which is preliminary data.</text>
</comment>
<evidence type="ECO:0000313" key="2">
    <source>
        <dbReference type="Proteomes" id="UP000789375"/>
    </source>
</evidence>
<keyword evidence="2" id="KW-1185">Reference proteome</keyword>
<organism evidence="1 2">
    <name type="scientific">Funneliformis mosseae</name>
    <name type="common">Endomycorrhizal fungus</name>
    <name type="synonym">Glomus mosseae</name>
    <dbReference type="NCBI Taxonomy" id="27381"/>
    <lineage>
        <taxon>Eukaryota</taxon>
        <taxon>Fungi</taxon>
        <taxon>Fungi incertae sedis</taxon>
        <taxon>Mucoromycota</taxon>
        <taxon>Glomeromycotina</taxon>
        <taxon>Glomeromycetes</taxon>
        <taxon>Glomerales</taxon>
        <taxon>Glomeraceae</taxon>
        <taxon>Funneliformis</taxon>
    </lineage>
</organism>
<sequence length="50" mass="5762">MAFHSSWMRNKFIRITRSTISCKVADIPQEVQFAIYLSNVTLENELPAFG</sequence>
<gene>
    <name evidence="1" type="ORF">FMOSSE_LOCUS8376</name>
</gene>
<reference evidence="1" key="1">
    <citation type="submission" date="2021-06" db="EMBL/GenBank/DDBJ databases">
        <authorList>
            <person name="Kallberg Y."/>
            <person name="Tangrot J."/>
            <person name="Rosling A."/>
        </authorList>
    </citation>
    <scope>NUCLEOTIDE SEQUENCE</scope>
    <source>
        <strain evidence="1">87-6 pot B 2015</strain>
    </source>
</reference>
<name>A0A9N9C7D4_FUNMO</name>
<protein>
    <submittedName>
        <fullName evidence="1">5239_t:CDS:1</fullName>
    </submittedName>
</protein>
<dbReference type="AlphaFoldDB" id="A0A9N9C7D4"/>
<proteinExistence type="predicted"/>
<dbReference type="Proteomes" id="UP000789375">
    <property type="component" value="Unassembled WGS sequence"/>
</dbReference>
<evidence type="ECO:0000313" key="1">
    <source>
        <dbReference type="EMBL" id="CAG8589763.1"/>
    </source>
</evidence>
<dbReference type="EMBL" id="CAJVPP010002162">
    <property type="protein sequence ID" value="CAG8589763.1"/>
    <property type="molecule type" value="Genomic_DNA"/>
</dbReference>
<accession>A0A9N9C7D4</accession>